<reference evidence="2 3" key="1">
    <citation type="submission" date="2024-06" db="EMBL/GenBank/DDBJ databases">
        <title>The Natural Products Discovery Center: Release of the First 8490 Sequenced Strains for Exploring Actinobacteria Biosynthetic Diversity.</title>
        <authorList>
            <person name="Kalkreuter E."/>
            <person name="Kautsar S.A."/>
            <person name="Yang D."/>
            <person name="Bader C.D."/>
            <person name="Teijaro C.N."/>
            <person name="Fluegel L."/>
            <person name="Davis C.M."/>
            <person name="Simpson J.R."/>
            <person name="Lauterbach L."/>
            <person name="Steele A.D."/>
            <person name="Gui C."/>
            <person name="Meng S."/>
            <person name="Li G."/>
            <person name="Viehrig K."/>
            <person name="Ye F."/>
            <person name="Su P."/>
            <person name="Kiefer A.F."/>
            <person name="Nichols A."/>
            <person name="Cepeda A.J."/>
            <person name="Yan W."/>
            <person name="Fan B."/>
            <person name="Jiang Y."/>
            <person name="Adhikari A."/>
            <person name="Zheng C.-J."/>
            <person name="Schuster L."/>
            <person name="Cowan T.M."/>
            <person name="Smanski M.J."/>
            <person name="Chevrette M.G."/>
            <person name="De Carvalho L.P.S."/>
            <person name="Shen B."/>
        </authorList>
    </citation>
    <scope>NUCLEOTIDE SEQUENCE [LARGE SCALE GENOMIC DNA]</scope>
    <source>
        <strain evidence="2 3">NPDC019708</strain>
    </source>
</reference>
<dbReference type="EMBL" id="JBEYBF010000004">
    <property type="protein sequence ID" value="MEU1951992.1"/>
    <property type="molecule type" value="Genomic_DNA"/>
</dbReference>
<evidence type="ECO:0000313" key="2">
    <source>
        <dbReference type="EMBL" id="MEU1951992.1"/>
    </source>
</evidence>
<gene>
    <name evidence="2" type="ORF">ABZ510_09025</name>
</gene>
<feature type="region of interest" description="Disordered" evidence="1">
    <location>
        <begin position="1"/>
        <end position="25"/>
    </location>
</feature>
<keyword evidence="3" id="KW-1185">Reference proteome</keyword>
<organism evidence="2 3">
    <name type="scientific">Nocardia rhamnosiphila</name>
    <dbReference type="NCBI Taxonomy" id="426716"/>
    <lineage>
        <taxon>Bacteria</taxon>
        <taxon>Bacillati</taxon>
        <taxon>Actinomycetota</taxon>
        <taxon>Actinomycetes</taxon>
        <taxon>Mycobacteriales</taxon>
        <taxon>Nocardiaceae</taxon>
        <taxon>Nocardia</taxon>
    </lineage>
</organism>
<proteinExistence type="predicted"/>
<protein>
    <submittedName>
        <fullName evidence="2">Uncharacterized protein</fullName>
    </submittedName>
</protein>
<evidence type="ECO:0000313" key="3">
    <source>
        <dbReference type="Proteomes" id="UP001550628"/>
    </source>
</evidence>
<dbReference type="Proteomes" id="UP001550628">
    <property type="component" value="Unassembled WGS sequence"/>
</dbReference>
<dbReference type="RefSeq" id="WP_356953860.1">
    <property type="nucleotide sequence ID" value="NZ_JBEYBD010000001.1"/>
</dbReference>
<comment type="caution">
    <text evidence="2">The sequence shown here is derived from an EMBL/GenBank/DDBJ whole genome shotgun (WGS) entry which is preliminary data.</text>
</comment>
<accession>A0ABV2WM83</accession>
<sequence>MTTENRTPDDPSAAGSAPRQPHTQVTPDDLRRLLDAENAQATLALAGGTVRVETDPDVAAQGLPVITRAALVDRIGADPDDNALTVQAAELETEIRLLGA</sequence>
<evidence type="ECO:0000256" key="1">
    <source>
        <dbReference type="SAM" id="MobiDB-lite"/>
    </source>
</evidence>
<name>A0ABV2WM83_9NOCA</name>